<dbReference type="AlphaFoldDB" id="A0A974NXS8"/>
<accession>A0A974NXS8</accession>
<keyword evidence="6 11" id="KW-0812">Transmembrane</keyword>
<feature type="transmembrane region" description="Helical" evidence="11">
    <location>
        <begin position="138"/>
        <end position="158"/>
    </location>
</feature>
<evidence type="ECO:0000256" key="2">
    <source>
        <dbReference type="ARBA" id="ARBA00004370"/>
    </source>
</evidence>
<evidence type="ECO:0000256" key="3">
    <source>
        <dbReference type="ARBA" id="ARBA00012438"/>
    </source>
</evidence>
<dbReference type="EC" id="2.7.13.3" evidence="3"/>
<dbReference type="KEGG" id="sari:H5J25_06095"/>
<dbReference type="InterPro" id="IPR036097">
    <property type="entry name" value="HisK_dim/P_sf"/>
</dbReference>
<keyword evidence="9" id="KW-0902">Two-component regulatory system</keyword>
<evidence type="ECO:0000256" key="7">
    <source>
        <dbReference type="ARBA" id="ARBA00022777"/>
    </source>
</evidence>
<evidence type="ECO:0000256" key="6">
    <source>
        <dbReference type="ARBA" id="ARBA00022692"/>
    </source>
</evidence>
<organism evidence="14 15">
    <name type="scientific">Sphingomonas aliaeris</name>
    <dbReference type="NCBI Taxonomy" id="2759526"/>
    <lineage>
        <taxon>Bacteria</taxon>
        <taxon>Pseudomonadati</taxon>
        <taxon>Pseudomonadota</taxon>
        <taxon>Alphaproteobacteria</taxon>
        <taxon>Sphingomonadales</taxon>
        <taxon>Sphingomonadaceae</taxon>
        <taxon>Sphingomonas</taxon>
    </lineage>
</organism>
<dbReference type="EMBL" id="CP061035">
    <property type="protein sequence ID" value="QQV78872.1"/>
    <property type="molecule type" value="Genomic_DNA"/>
</dbReference>
<dbReference type="InterPro" id="IPR005467">
    <property type="entry name" value="His_kinase_dom"/>
</dbReference>
<keyword evidence="8 11" id="KW-1133">Transmembrane helix</keyword>
<dbReference type="Gene3D" id="6.10.340.10">
    <property type="match status" value="1"/>
</dbReference>
<dbReference type="PROSITE" id="PS50885">
    <property type="entry name" value="HAMP"/>
    <property type="match status" value="1"/>
</dbReference>
<evidence type="ECO:0000313" key="14">
    <source>
        <dbReference type="EMBL" id="QQV78872.1"/>
    </source>
</evidence>
<dbReference type="InterPro" id="IPR003661">
    <property type="entry name" value="HisK_dim/P_dom"/>
</dbReference>
<dbReference type="Pfam" id="PF02518">
    <property type="entry name" value="HATPase_c"/>
    <property type="match status" value="1"/>
</dbReference>
<keyword evidence="15" id="KW-1185">Reference proteome</keyword>
<feature type="domain" description="HAMP" evidence="13">
    <location>
        <begin position="159"/>
        <end position="213"/>
    </location>
</feature>
<dbReference type="InterPro" id="IPR004358">
    <property type="entry name" value="Sig_transdc_His_kin-like_C"/>
</dbReference>
<dbReference type="InterPro" id="IPR036890">
    <property type="entry name" value="HATPase_C_sf"/>
</dbReference>
<protein>
    <recommendedName>
        <fullName evidence="3">histidine kinase</fullName>
        <ecNumber evidence="3">2.7.13.3</ecNumber>
    </recommendedName>
</protein>
<dbReference type="InterPro" id="IPR050428">
    <property type="entry name" value="TCS_sensor_his_kinase"/>
</dbReference>
<proteinExistence type="predicted"/>
<dbReference type="PANTHER" id="PTHR45436:SF8">
    <property type="entry name" value="HISTIDINE KINASE"/>
    <property type="match status" value="1"/>
</dbReference>
<evidence type="ECO:0000256" key="4">
    <source>
        <dbReference type="ARBA" id="ARBA00022553"/>
    </source>
</evidence>
<gene>
    <name evidence="14" type="ORF">H5J25_06095</name>
</gene>
<dbReference type="SMART" id="SM00304">
    <property type="entry name" value="HAMP"/>
    <property type="match status" value="1"/>
</dbReference>
<comment type="subcellular location">
    <subcellularLocation>
        <location evidence="2">Membrane</location>
    </subcellularLocation>
</comment>
<reference evidence="15" key="1">
    <citation type="submission" date="2020-09" db="EMBL/GenBank/DDBJ databases">
        <title>Sphingomonas sp., a new species isolated from pork steak.</title>
        <authorList>
            <person name="Heidler von Heilborn D."/>
        </authorList>
    </citation>
    <scope>NUCLEOTIDE SEQUENCE [LARGE SCALE GENOMIC DNA]</scope>
</reference>
<evidence type="ECO:0000313" key="15">
    <source>
        <dbReference type="Proteomes" id="UP000595894"/>
    </source>
</evidence>
<dbReference type="Proteomes" id="UP000595894">
    <property type="component" value="Chromosome"/>
</dbReference>
<dbReference type="GO" id="GO:0005886">
    <property type="term" value="C:plasma membrane"/>
    <property type="evidence" value="ECO:0007669"/>
    <property type="project" value="TreeGrafter"/>
</dbReference>
<keyword evidence="10 11" id="KW-0472">Membrane</keyword>
<dbReference type="PROSITE" id="PS50109">
    <property type="entry name" value="HIS_KIN"/>
    <property type="match status" value="1"/>
</dbReference>
<evidence type="ECO:0000256" key="1">
    <source>
        <dbReference type="ARBA" id="ARBA00000085"/>
    </source>
</evidence>
<dbReference type="InterPro" id="IPR003660">
    <property type="entry name" value="HAMP_dom"/>
</dbReference>
<dbReference type="SUPFAM" id="SSF47384">
    <property type="entry name" value="Homodimeric domain of signal transducing histidine kinase"/>
    <property type="match status" value="1"/>
</dbReference>
<keyword evidence="4" id="KW-0597">Phosphoprotein</keyword>
<sequence length="433" mass="46520">MATNLVLAAFLWQQIHSDAVEAVRRDTTEQSDAFLSVYRSGGMPALIAAIDDAARSSDTSLIALVIDDTGRKRSGIGPDHLSIETPRRDGFRVGALGDEEPWAGQEAGYTVRRIGAYRLVSGHLMDDWQQERRGIERALLLATALSLMFGIGGGLVVARYVGRRLNAIAAVIEGVGQGDLTKRVGSVAGGGDAFDRLSIRLDAMLDKVERLMGELRIVTDSLAHDLRSPIARLRAKTETAILVTDPVQRDVALSGLLVETDLVMRMLSTLLEITRSQSVSRNRFTTIAPAALIEEIAELYEPVAEDAGIVLTAEVEPNLPDIVMHRELMTQAITNLIDNALRHAGKSGQITLRAAFVPGTNEIRLQVEDRGSGIAEADREQALSRFGRLDSARTIPGAGLGLSLVAAVARLHGGRLELGDNAPGLIAAIVVPR</sequence>
<evidence type="ECO:0000256" key="10">
    <source>
        <dbReference type="ARBA" id="ARBA00023136"/>
    </source>
</evidence>
<dbReference type="GO" id="GO:0000155">
    <property type="term" value="F:phosphorelay sensor kinase activity"/>
    <property type="evidence" value="ECO:0007669"/>
    <property type="project" value="InterPro"/>
</dbReference>
<dbReference type="SMART" id="SM00387">
    <property type="entry name" value="HATPase_c"/>
    <property type="match status" value="1"/>
</dbReference>
<evidence type="ECO:0000256" key="11">
    <source>
        <dbReference type="SAM" id="Phobius"/>
    </source>
</evidence>
<evidence type="ECO:0000256" key="9">
    <source>
        <dbReference type="ARBA" id="ARBA00023012"/>
    </source>
</evidence>
<dbReference type="SUPFAM" id="SSF55874">
    <property type="entry name" value="ATPase domain of HSP90 chaperone/DNA topoisomerase II/histidine kinase"/>
    <property type="match status" value="1"/>
</dbReference>
<dbReference type="CDD" id="cd00075">
    <property type="entry name" value="HATPase"/>
    <property type="match status" value="1"/>
</dbReference>
<dbReference type="InterPro" id="IPR003594">
    <property type="entry name" value="HATPase_dom"/>
</dbReference>
<keyword evidence="7 14" id="KW-0418">Kinase</keyword>
<feature type="domain" description="Histidine kinase" evidence="12">
    <location>
        <begin position="221"/>
        <end position="433"/>
    </location>
</feature>
<evidence type="ECO:0000259" key="12">
    <source>
        <dbReference type="PROSITE" id="PS50109"/>
    </source>
</evidence>
<comment type="catalytic activity">
    <reaction evidence="1">
        <text>ATP + protein L-histidine = ADP + protein N-phospho-L-histidine.</text>
        <dbReference type="EC" id="2.7.13.3"/>
    </reaction>
</comment>
<dbReference type="Gene3D" id="3.30.565.10">
    <property type="entry name" value="Histidine kinase-like ATPase, C-terminal domain"/>
    <property type="match status" value="1"/>
</dbReference>
<name>A0A974NXS8_9SPHN</name>
<evidence type="ECO:0000259" key="13">
    <source>
        <dbReference type="PROSITE" id="PS50885"/>
    </source>
</evidence>
<evidence type="ECO:0000256" key="5">
    <source>
        <dbReference type="ARBA" id="ARBA00022679"/>
    </source>
</evidence>
<evidence type="ECO:0000256" key="8">
    <source>
        <dbReference type="ARBA" id="ARBA00022989"/>
    </source>
</evidence>
<dbReference type="PANTHER" id="PTHR45436">
    <property type="entry name" value="SENSOR HISTIDINE KINASE YKOH"/>
    <property type="match status" value="1"/>
</dbReference>
<keyword evidence="5" id="KW-0808">Transferase</keyword>
<dbReference type="PRINTS" id="PR00344">
    <property type="entry name" value="BCTRLSENSOR"/>
</dbReference>
<dbReference type="SMART" id="SM00388">
    <property type="entry name" value="HisKA"/>
    <property type="match status" value="1"/>
</dbReference>